<evidence type="ECO:0000313" key="4">
    <source>
        <dbReference type="EMBL" id="KOY62844.1"/>
    </source>
</evidence>
<dbReference type="NCBIfam" id="TIGR02227">
    <property type="entry name" value="sigpep_I_bact"/>
    <property type="match status" value="1"/>
</dbReference>
<dbReference type="SUPFAM" id="SSF51306">
    <property type="entry name" value="LexA/Signal peptidase"/>
    <property type="match status" value="1"/>
</dbReference>
<comment type="catalytic activity">
    <reaction evidence="2">
        <text>Cleavage of hydrophobic, N-terminal signal or leader sequences from secreted and periplasmic proteins.</text>
        <dbReference type="EC" id="3.4.21.89"/>
    </reaction>
</comment>
<accession>A0ABR5KEM0</accession>
<evidence type="ECO:0000259" key="3">
    <source>
        <dbReference type="Pfam" id="PF10502"/>
    </source>
</evidence>
<dbReference type="EC" id="3.4.21.89" evidence="2"/>
<reference evidence="4 5" key="1">
    <citation type="submission" date="2015-09" db="EMBL/GenBank/DDBJ databases">
        <title>Draft genome sequence and assembly of Photorhabdus sp. VMG, a bacterial symbiont associated with Heterorhabditis zealandica.</title>
        <authorList>
            <person name="Naidoo S."/>
            <person name="Featherston J."/>
            <person name="Mothupi B."/>
            <person name="Gray V.M."/>
        </authorList>
    </citation>
    <scope>NUCLEOTIDE SEQUENCE [LARGE SCALE GENOMIC DNA]</scope>
    <source>
        <strain evidence="4 5">VMG</strain>
    </source>
</reference>
<comment type="caution">
    <text evidence="4">The sequence shown here is derived from an EMBL/GenBank/DDBJ whole genome shotgun (WGS) entry which is preliminary data.</text>
</comment>
<keyword evidence="2" id="KW-0472">Membrane</keyword>
<feature type="domain" description="Peptidase S26" evidence="3">
    <location>
        <begin position="22"/>
        <end position="171"/>
    </location>
</feature>
<comment type="similarity">
    <text evidence="2">Belongs to the peptidase S26 family.</text>
</comment>
<proteinExistence type="inferred from homology"/>
<dbReference type="EMBL" id="LJCS01000011">
    <property type="protein sequence ID" value="KOY62844.1"/>
    <property type="molecule type" value="Genomic_DNA"/>
</dbReference>
<feature type="transmembrane region" description="Helical" evidence="2">
    <location>
        <begin position="20"/>
        <end position="37"/>
    </location>
</feature>
<dbReference type="Pfam" id="PF10502">
    <property type="entry name" value="Peptidase_S26"/>
    <property type="match status" value="1"/>
</dbReference>
<keyword evidence="2" id="KW-0645">Protease</keyword>
<keyword evidence="2" id="KW-0812">Transmembrane</keyword>
<protein>
    <recommendedName>
        <fullName evidence="1 2">Signal peptidase I</fullName>
        <ecNumber evidence="2">3.4.21.89</ecNumber>
    </recommendedName>
</protein>
<evidence type="ECO:0000256" key="1">
    <source>
        <dbReference type="ARBA" id="ARBA00019232"/>
    </source>
</evidence>
<sequence length="174" mass="19985">MMKMLKIIIPETRGFLALDWYVPANLLLVVIVLFMFFSRFTFGYGLLYGCLPVDMYMIDHKDKSFHTGEMIAFNMPKTVRFINEGEKVIKIVAGIGGEKIKVTMDGVYNGDKFFKVNAQRISSKYKISRSTIEKELTIPEGKVFLVGQTDHSWDSRFWGPVRIDTVIGKTYALY</sequence>
<keyword evidence="2" id="KW-0378">Hydrolase</keyword>
<dbReference type="InterPro" id="IPR019533">
    <property type="entry name" value="Peptidase_S26"/>
</dbReference>
<evidence type="ECO:0000256" key="2">
    <source>
        <dbReference type="RuleBase" id="RU362042"/>
    </source>
</evidence>
<dbReference type="InterPro" id="IPR000223">
    <property type="entry name" value="Pept_S26A_signal_pept_1"/>
</dbReference>
<dbReference type="InterPro" id="IPR036286">
    <property type="entry name" value="LexA/Signal_pep-like_sf"/>
</dbReference>
<comment type="subcellular location">
    <subcellularLocation>
        <location evidence="2">Membrane</location>
        <topology evidence="2">Multi-pass membrane protein</topology>
    </subcellularLocation>
</comment>
<gene>
    <name evidence="4" type="ORF">AM629_06425</name>
</gene>
<dbReference type="Proteomes" id="UP000037727">
    <property type="component" value="Unassembled WGS sequence"/>
</dbReference>
<dbReference type="Gene3D" id="2.10.109.10">
    <property type="entry name" value="Umud Fragment, subunit A"/>
    <property type="match status" value="1"/>
</dbReference>
<comment type="caution">
    <text evidence="2">Lacks conserved residue(s) required for the propagation of feature annotation.</text>
</comment>
<organism evidence="4 5">
    <name type="scientific">Photorhabdus heterorhabditis</name>
    <dbReference type="NCBI Taxonomy" id="880156"/>
    <lineage>
        <taxon>Bacteria</taxon>
        <taxon>Pseudomonadati</taxon>
        <taxon>Pseudomonadota</taxon>
        <taxon>Gammaproteobacteria</taxon>
        <taxon>Enterobacterales</taxon>
        <taxon>Morganellaceae</taxon>
        <taxon>Photorhabdus</taxon>
    </lineage>
</organism>
<evidence type="ECO:0000313" key="5">
    <source>
        <dbReference type="Proteomes" id="UP000037727"/>
    </source>
</evidence>
<keyword evidence="2" id="KW-1133">Transmembrane helix</keyword>
<keyword evidence="5" id="KW-1185">Reference proteome</keyword>
<name>A0ABR5KEM0_9GAMM</name>